<dbReference type="PANTHER" id="PTHR47843:SF2">
    <property type="entry name" value="BTB DOMAIN-CONTAINING PROTEIN"/>
    <property type="match status" value="1"/>
</dbReference>
<sequence length="242" mass="27501">MDYRSDGSDTASVNNERPMAPRNLRVPISAAFDLCSQVVKVKAGQGDEGIVLQIHQDILSRHAEYFKRVVKPEWAELRDDPEVIDMGPTHTAEEVRCFFHWLYSGSIPTRDFDYDNGTKTDPVWIDLASAYVFGEKIMDQKYKRAVLETIAGVKREAPDYPCAEAFVIVYDGTPEGSPARRLLVDMYAYGAIDAPDWNEELDLLPHEALADVVRATIKVRRDNPARPWKQTLEAYEEREYGS</sequence>
<keyword evidence="3" id="KW-1185">Reference proteome</keyword>
<proteinExistence type="predicted"/>
<gene>
    <name evidence="2" type="ORF">BDU57DRAFT_552935</name>
</gene>
<dbReference type="OrthoDB" id="1022638at2759"/>
<dbReference type="AlphaFoldDB" id="A0A6A5QXR5"/>
<dbReference type="PANTHER" id="PTHR47843">
    <property type="entry name" value="BTB DOMAIN-CONTAINING PROTEIN-RELATED"/>
    <property type="match status" value="1"/>
</dbReference>
<name>A0A6A5QXR5_AMPQU</name>
<dbReference type="Gene3D" id="3.30.710.10">
    <property type="entry name" value="Potassium Channel Kv1.1, Chain A"/>
    <property type="match status" value="1"/>
</dbReference>
<dbReference type="PROSITE" id="PS50097">
    <property type="entry name" value="BTB"/>
    <property type="match status" value="1"/>
</dbReference>
<reference evidence="2" key="1">
    <citation type="journal article" date="2020" name="Stud. Mycol.">
        <title>101 Dothideomycetes genomes: a test case for predicting lifestyles and emergence of pathogens.</title>
        <authorList>
            <person name="Haridas S."/>
            <person name="Albert R."/>
            <person name="Binder M."/>
            <person name="Bloem J."/>
            <person name="Labutti K."/>
            <person name="Salamov A."/>
            <person name="Andreopoulos B."/>
            <person name="Baker S."/>
            <person name="Barry K."/>
            <person name="Bills G."/>
            <person name="Bluhm B."/>
            <person name="Cannon C."/>
            <person name="Castanera R."/>
            <person name="Culley D."/>
            <person name="Daum C."/>
            <person name="Ezra D."/>
            <person name="Gonzalez J."/>
            <person name="Henrissat B."/>
            <person name="Kuo A."/>
            <person name="Liang C."/>
            <person name="Lipzen A."/>
            <person name="Lutzoni F."/>
            <person name="Magnuson J."/>
            <person name="Mondo S."/>
            <person name="Nolan M."/>
            <person name="Ohm R."/>
            <person name="Pangilinan J."/>
            <person name="Park H.-J."/>
            <person name="Ramirez L."/>
            <person name="Alfaro M."/>
            <person name="Sun H."/>
            <person name="Tritt A."/>
            <person name="Yoshinaga Y."/>
            <person name="Zwiers L.-H."/>
            <person name="Turgeon B."/>
            <person name="Goodwin S."/>
            <person name="Spatafora J."/>
            <person name="Crous P."/>
            <person name="Grigoriev I."/>
        </authorList>
    </citation>
    <scope>NUCLEOTIDE SEQUENCE</scope>
    <source>
        <strain evidence="2">HMLAC05119</strain>
    </source>
</reference>
<dbReference type="Proteomes" id="UP000800096">
    <property type="component" value="Unassembled WGS sequence"/>
</dbReference>
<organism evidence="2 3">
    <name type="scientific">Ampelomyces quisqualis</name>
    <name type="common">Powdery mildew agent</name>
    <dbReference type="NCBI Taxonomy" id="50730"/>
    <lineage>
        <taxon>Eukaryota</taxon>
        <taxon>Fungi</taxon>
        <taxon>Dikarya</taxon>
        <taxon>Ascomycota</taxon>
        <taxon>Pezizomycotina</taxon>
        <taxon>Dothideomycetes</taxon>
        <taxon>Pleosporomycetidae</taxon>
        <taxon>Pleosporales</taxon>
        <taxon>Pleosporineae</taxon>
        <taxon>Phaeosphaeriaceae</taxon>
        <taxon>Ampelomyces</taxon>
    </lineage>
</organism>
<evidence type="ECO:0000313" key="2">
    <source>
        <dbReference type="EMBL" id="KAF1920575.1"/>
    </source>
</evidence>
<dbReference type="InterPro" id="IPR011333">
    <property type="entry name" value="SKP1/BTB/POZ_sf"/>
</dbReference>
<feature type="domain" description="BTB" evidence="1">
    <location>
        <begin position="35"/>
        <end position="111"/>
    </location>
</feature>
<accession>A0A6A5QXR5</accession>
<evidence type="ECO:0000313" key="3">
    <source>
        <dbReference type="Proteomes" id="UP000800096"/>
    </source>
</evidence>
<dbReference type="EMBL" id="ML979132">
    <property type="protein sequence ID" value="KAF1920575.1"/>
    <property type="molecule type" value="Genomic_DNA"/>
</dbReference>
<dbReference type="CDD" id="cd18186">
    <property type="entry name" value="BTB_POZ_ZBTB_KLHL-like"/>
    <property type="match status" value="1"/>
</dbReference>
<dbReference type="InterPro" id="IPR000210">
    <property type="entry name" value="BTB/POZ_dom"/>
</dbReference>
<evidence type="ECO:0000259" key="1">
    <source>
        <dbReference type="PROSITE" id="PS50097"/>
    </source>
</evidence>
<protein>
    <recommendedName>
        <fullName evidence="1">BTB domain-containing protein</fullName>
    </recommendedName>
</protein>